<dbReference type="Proteomes" id="UP001178507">
    <property type="component" value="Unassembled WGS sequence"/>
</dbReference>
<evidence type="ECO:0000259" key="2">
    <source>
        <dbReference type="PROSITE" id="PS50097"/>
    </source>
</evidence>
<feature type="region of interest" description="Disordered" evidence="1">
    <location>
        <begin position="1"/>
        <end position="51"/>
    </location>
</feature>
<dbReference type="Pfam" id="PF00651">
    <property type="entry name" value="BTB"/>
    <property type="match status" value="1"/>
</dbReference>
<dbReference type="SMART" id="SM00225">
    <property type="entry name" value="BTB"/>
    <property type="match status" value="2"/>
</dbReference>
<comment type="caution">
    <text evidence="3">The sequence shown here is derived from an EMBL/GenBank/DDBJ whole genome shotgun (WGS) entry which is preliminary data.</text>
</comment>
<dbReference type="EMBL" id="CAUJNA010003577">
    <property type="protein sequence ID" value="CAJ1405266.1"/>
    <property type="molecule type" value="Genomic_DNA"/>
</dbReference>
<dbReference type="AlphaFoldDB" id="A0AA36JGL4"/>
<protein>
    <recommendedName>
        <fullName evidence="2">BTB domain-containing protein</fullName>
    </recommendedName>
</protein>
<dbReference type="InterPro" id="IPR011333">
    <property type="entry name" value="SKP1/BTB/POZ_sf"/>
</dbReference>
<keyword evidence="4" id="KW-1185">Reference proteome</keyword>
<dbReference type="PANTHER" id="PTHR24413">
    <property type="entry name" value="SPECKLE-TYPE POZ PROTEIN"/>
    <property type="match status" value="1"/>
</dbReference>
<dbReference type="Gene3D" id="3.30.710.10">
    <property type="entry name" value="Potassium Channel Kv1.1, Chain A"/>
    <property type="match status" value="2"/>
</dbReference>
<sequence>MALPLPEQRLEAGSFADTDVPLPEGQDRGTGISSSSRPCAQERSAPPRTPGFRLGSVIPLRGADSLRRELLTFYDKHDDAFADLIIHLNEGAVFANAAIVEARMPALLLSAEALGEADPALVLDDRNRRSGLRHVRLCGLSRATLHLLLRWAYAEAVPSFGEGEDTVSLDVAFDLLEACRKFEVERLATLLRETLLESLDLPRFASVLRESHLRHLPGLKQGCMRFALHNFDQLVERPELFVKDLSELPEVVSDLFRLGRVWKDAETSAQPSRPAPAVPSTLVSDLSRLFDAAREEERDAEESRGREKRLAPDCRVVLGEDMYLAHSAILAARSDFFKAAFSSEMLERSSLMVTLHHCNDRPRRESMLALLYFLYTGKTSKINDSNALDVLSLLGAEGDAGGYLQMHDGQTLRCACEAAAKHAAGEDEDGFINLLLEADELGATRLKKWAIRMTVHHFKDLARRGDLAVLPAELLKEVFQEVAIVYDRVLPSAAKGMRWELTLLPKPEKCLENTAEALTSPDLSSSAGACGTSGCFRAALVATFEQPVRVRRIRVGVDLAKGDFDAATANDAKLQYLNTTGVWQDGNVRVVIGDRLVRDIELPEELVAPAFRLVRHQRIALGLLVFE</sequence>
<evidence type="ECO:0000313" key="4">
    <source>
        <dbReference type="Proteomes" id="UP001178507"/>
    </source>
</evidence>
<dbReference type="SUPFAM" id="SSF54695">
    <property type="entry name" value="POZ domain"/>
    <property type="match status" value="1"/>
</dbReference>
<proteinExistence type="predicted"/>
<dbReference type="PROSITE" id="PS50097">
    <property type="entry name" value="BTB"/>
    <property type="match status" value="1"/>
</dbReference>
<name>A0AA36JGL4_9DINO</name>
<evidence type="ECO:0000313" key="3">
    <source>
        <dbReference type="EMBL" id="CAJ1405266.1"/>
    </source>
</evidence>
<dbReference type="InterPro" id="IPR000210">
    <property type="entry name" value="BTB/POZ_dom"/>
</dbReference>
<feature type="domain" description="BTB" evidence="2">
    <location>
        <begin position="312"/>
        <end position="383"/>
    </location>
</feature>
<dbReference type="CDD" id="cd18186">
    <property type="entry name" value="BTB_POZ_ZBTB_KLHL-like"/>
    <property type="match status" value="1"/>
</dbReference>
<evidence type="ECO:0000256" key="1">
    <source>
        <dbReference type="SAM" id="MobiDB-lite"/>
    </source>
</evidence>
<accession>A0AA36JGL4</accession>
<gene>
    <name evidence="3" type="ORF">EVOR1521_LOCUS27537</name>
</gene>
<organism evidence="3 4">
    <name type="scientific">Effrenium voratum</name>
    <dbReference type="NCBI Taxonomy" id="2562239"/>
    <lineage>
        <taxon>Eukaryota</taxon>
        <taxon>Sar</taxon>
        <taxon>Alveolata</taxon>
        <taxon>Dinophyceae</taxon>
        <taxon>Suessiales</taxon>
        <taxon>Symbiodiniaceae</taxon>
        <taxon>Effrenium</taxon>
    </lineage>
</organism>
<reference evidence="3" key="1">
    <citation type="submission" date="2023-08" db="EMBL/GenBank/DDBJ databases">
        <authorList>
            <person name="Chen Y."/>
            <person name="Shah S."/>
            <person name="Dougan E. K."/>
            <person name="Thang M."/>
            <person name="Chan C."/>
        </authorList>
    </citation>
    <scope>NUCLEOTIDE SEQUENCE</scope>
</reference>